<organism evidence="3 4">
    <name type="scientific">Torulaspora globosa</name>
    <dbReference type="NCBI Taxonomy" id="48254"/>
    <lineage>
        <taxon>Eukaryota</taxon>
        <taxon>Fungi</taxon>
        <taxon>Dikarya</taxon>
        <taxon>Ascomycota</taxon>
        <taxon>Saccharomycotina</taxon>
        <taxon>Saccharomycetes</taxon>
        <taxon>Saccharomycetales</taxon>
        <taxon>Saccharomycetaceae</taxon>
        <taxon>Torulaspora</taxon>
    </lineage>
</organism>
<evidence type="ECO:0000313" key="4">
    <source>
        <dbReference type="Proteomes" id="UP000510647"/>
    </source>
</evidence>
<reference evidence="3 4" key="1">
    <citation type="submission" date="2020-06" db="EMBL/GenBank/DDBJ databases">
        <title>The yeast mating-type switching endonuclease HO is a domesticated member of an unorthodox homing genetic element family.</title>
        <authorList>
            <person name="Coughlan A.Y."/>
            <person name="Lombardi L."/>
            <person name="Braun-Galleani S."/>
            <person name="Martos A.R."/>
            <person name="Galeote V."/>
            <person name="Bigey F."/>
            <person name="Dequin S."/>
            <person name="Byrne K.P."/>
            <person name="Wolfe K.H."/>
        </authorList>
    </citation>
    <scope>NUCLEOTIDE SEQUENCE [LARGE SCALE GENOMIC DNA]</scope>
    <source>
        <strain evidence="3 4">CBS2947</strain>
    </source>
</reference>
<protein>
    <submittedName>
        <fullName evidence="3">Uncharacterized protein</fullName>
    </submittedName>
</protein>
<feature type="compositionally biased region" description="Basic and acidic residues" evidence="2">
    <location>
        <begin position="1"/>
        <end position="18"/>
    </location>
</feature>
<evidence type="ECO:0000256" key="2">
    <source>
        <dbReference type="SAM" id="MobiDB-lite"/>
    </source>
</evidence>
<dbReference type="EMBL" id="CP059270">
    <property type="protein sequence ID" value="QLQ80245.1"/>
    <property type="molecule type" value="Genomic_DNA"/>
</dbReference>
<feature type="region of interest" description="Disordered" evidence="2">
    <location>
        <begin position="1"/>
        <end position="35"/>
    </location>
</feature>
<dbReference type="OrthoDB" id="4026704at2759"/>
<feature type="compositionally biased region" description="Polar residues" evidence="2">
    <location>
        <begin position="125"/>
        <end position="137"/>
    </location>
</feature>
<dbReference type="Proteomes" id="UP000510647">
    <property type="component" value="Chromosome 4"/>
</dbReference>
<evidence type="ECO:0000256" key="1">
    <source>
        <dbReference type="SAM" id="Coils"/>
    </source>
</evidence>
<keyword evidence="1" id="KW-0175">Coiled coil</keyword>
<evidence type="ECO:0000313" key="3">
    <source>
        <dbReference type="EMBL" id="QLQ80245.1"/>
    </source>
</evidence>
<sequence>MRRNRSVESIETEYDTRRSKQFGSHLQPMSAHRTVHQRKLSCEEIINEMEKEQDAMVVRLLRELERLKEENVFLRKQLAHSRSNSERDLNYAEEYVSNYHYSLSEASSSPRNSLASRGSRPSLGGASSSNHTIPTESSLHRERGSNSINSTSSSSILLSEATERRSVTDIDPRVKIPRGWSLSVDPATRLADERGVDTTRKLQEYKLR</sequence>
<keyword evidence="4" id="KW-1185">Reference proteome</keyword>
<feature type="coiled-coil region" evidence="1">
    <location>
        <begin position="50"/>
        <end position="84"/>
    </location>
</feature>
<feature type="compositionally biased region" description="Low complexity" evidence="2">
    <location>
        <begin position="145"/>
        <end position="159"/>
    </location>
</feature>
<feature type="region of interest" description="Disordered" evidence="2">
    <location>
        <begin position="106"/>
        <end position="164"/>
    </location>
</feature>
<proteinExistence type="predicted"/>
<accession>A0A7H9HUY1</accession>
<name>A0A7H9HUY1_9SACH</name>
<gene>
    <name evidence="3" type="ORF">HG537_0D02460</name>
</gene>
<feature type="compositionally biased region" description="Polar residues" evidence="2">
    <location>
        <begin position="106"/>
        <end position="116"/>
    </location>
</feature>
<dbReference type="AlphaFoldDB" id="A0A7H9HUY1"/>